<keyword evidence="8" id="KW-1185">Reference proteome</keyword>
<dbReference type="PANTHER" id="PTHR46310">
    <property type="entry name" value="AMIDASE 1"/>
    <property type="match status" value="1"/>
</dbReference>
<dbReference type="Pfam" id="PF01425">
    <property type="entry name" value="Amidase"/>
    <property type="match status" value="1"/>
</dbReference>
<dbReference type="PANTHER" id="PTHR46310:SF7">
    <property type="entry name" value="AMIDASE 1"/>
    <property type="match status" value="1"/>
</dbReference>
<dbReference type="OrthoDB" id="245563at2759"/>
<evidence type="ECO:0000313" key="6">
    <source>
        <dbReference type="EMBL" id="PNR50838.1"/>
    </source>
</evidence>
<dbReference type="InterPro" id="IPR011990">
    <property type="entry name" value="TPR-like_helical_dom_sf"/>
</dbReference>
<dbReference type="FunFam" id="3.90.1300.10:FF:000004">
    <property type="entry name" value="Outer envelope protein 64, mitochondrial"/>
    <property type="match status" value="1"/>
</dbReference>
<gene>
    <name evidence="7" type="primary">LOC112284931</name>
    <name evidence="6" type="ORF">PHYPA_010024</name>
</gene>
<dbReference type="EMBL" id="ABEU02000007">
    <property type="protein sequence ID" value="PNR50838.1"/>
    <property type="molecule type" value="Genomic_DNA"/>
</dbReference>
<dbReference type="PROSITE" id="PS50005">
    <property type="entry name" value="TPR"/>
    <property type="match status" value="2"/>
</dbReference>
<comment type="similarity">
    <text evidence="1">Belongs to the amidase family.</text>
</comment>
<reference evidence="7" key="4">
    <citation type="submission" date="2020-12" db="UniProtKB">
        <authorList>
            <consortium name="EnsemblPlants"/>
        </authorList>
    </citation>
    <scope>IDENTIFICATION</scope>
</reference>
<proteinExistence type="evidence at transcript level"/>
<dbReference type="InterPro" id="IPR036928">
    <property type="entry name" value="AS_sf"/>
</dbReference>
<feature type="repeat" description="TPR" evidence="2">
    <location>
        <begin position="537"/>
        <end position="570"/>
    </location>
</feature>
<evidence type="ECO:0000313" key="5">
    <source>
        <dbReference type="EMBL" id="AAS47585.1"/>
    </source>
</evidence>
<dbReference type="RefSeq" id="XP_024381089.1">
    <property type="nucleotide sequence ID" value="XM_024525321.2"/>
</dbReference>
<dbReference type="SMART" id="SM00028">
    <property type="entry name" value="TPR"/>
    <property type="match status" value="3"/>
</dbReference>
<dbReference type="GO" id="GO:0016811">
    <property type="term" value="F:hydrolase activity, acting on carbon-nitrogen (but not peptide) bonds, in linear amides"/>
    <property type="evidence" value="ECO:0007669"/>
    <property type="project" value="UniProtKB-ARBA"/>
</dbReference>
<dbReference type="SUPFAM" id="SSF75304">
    <property type="entry name" value="Amidase signature (AS) enzymes"/>
    <property type="match status" value="1"/>
</dbReference>
<dbReference type="STRING" id="3218.Q6RJN6"/>
<dbReference type="OMA" id="DWIRTHE"/>
<dbReference type="SUPFAM" id="SSF48452">
    <property type="entry name" value="TPR-like"/>
    <property type="match status" value="1"/>
</dbReference>
<dbReference type="EnsemblPlants" id="Pp3c7_6470V3.1">
    <property type="protein sequence ID" value="Pp3c7_6470V3.1"/>
    <property type="gene ID" value="Pp3c7_6470"/>
</dbReference>
<dbReference type="EnsemblPlants" id="Pp3c7_6470V3.2">
    <property type="protein sequence ID" value="Pp3c7_6470V3.2"/>
    <property type="gene ID" value="Pp3c7_6470"/>
</dbReference>
<dbReference type="Proteomes" id="UP000006727">
    <property type="component" value="Chromosome 7"/>
</dbReference>
<keyword evidence="3" id="KW-1133">Transmembrane helix</keyword>
<dbReference type="FunCoup" id="Q6RJN6">
    <property type="interactions" value="660"/>
</dbReference>
<dbReference type="Gene3D" id="3.90.1300.10">
    <property type="entry name" value="Amidase signature (AS) domain"/>
    <property type="match status" value="1"/>
</dbReference>
<dbReference type="HOGENOM" id="CLU_009600_17_1_1"/>
<feature type="repeat" description="TPR" evidence="2">
    <location>
        <begin position="469"/>
        <end position="502"/>
    </location>
</feature>
<reference evidence="6 8" key="3">
    <citation type="journal article" date="2018" name="Plant J.">
        <title>The Physcomitrella patens chromosome-scale assembly reveals moss genome structure and evolution.</title>
        <authorList>
            <person name="Lang D."/>
            <person name="Ullrich K.K."/>
            <person name="Murat F."/>
            <person name="Fuchs J."/>
            <person name="Jenkins J."/>
            <person name="Haas F.B."/>
            <person name="Piednoel M."/>
            <person name="Gundlach H."/>
            <person name="Van Bel M."/>
            <person name="Meyberg R."/>
            <person name="Vives C."/>
            <person name="Morata J."/>
            <person name="Symeonidi A."/>
            <person name="Hiss M."/>
            <person name="Muchero W."/>
            <person name="Kamisugi Y."/>
            <person name="Saleh O."/>
            <person name="Blanc G."/>
            <person name="Decker E.L."/>
            <person name="van Gessel N."/>
            <person name="Grimwood J."/>
            <person name="Hayes R.D."/>
            <person name="Graham S.W."/>
            <person name="Gunter L.E."/>
            <person name="McDaniel S.F."/>
            <person name="Hoernstein S.N.W."/>
            <person name="Larsson A."/>
            <person name="Li F.W."/>
            <person name="Perroud P.F."/>
            <person name="Phillips J."/>
            <person name="Ranjan P."/>
            <person name="Rokshar D.S."/>
            <person name="Rothfels C.J."/>
            <person name="Schneider L."/>
            <person name="Shu S."/>
            <person name="Stevenson D.W."/>
            <person name="Thummler F."/>
            <person name="Tillich M."/>
            <person name="Villarreal Aguilar J.C."/>
            <person name="Widiez T."/>
            <person name="Wong G.K."/>
            <person name="Wymore A."/>
            <person name="Zhang Y."/>
            <person name="Zimmer A.D."/>
            <person name="Quatrano R.S."/>
            <person name="Mayer K.F.X."/>
            <person name="Goodstein D."/>
            <person name="Casacuberta J.M."/>
            <person name="Vandepoele K."/>
            <person name="Reski R."/>
            <person name="Cuming A.C."/>
            <person name="Tuskan G.A."/>
            <person name="Maumus F."/>
            <person name="Salse J."/>
            <person name="Schmutz J."/>
            <person name="Rensing S.A."/>
        </authorList>
    </citation>
    <scope>NUCLEOTIDE SEQUENCE [LARGE SCALE GENOMIC DNA]</scope>
    <source>
        <strain evidence="7 8">cv. Gransden 2004</strain>
    </source>
</reference>
<reference evidence="6 8" key="2">
    <citation type="journal article" date="2008" name="Science">
        <title>The Physcomitrella genome reveals evolutionary insights into the conquest of land by plants.</title>
        <authorList>
            <person name="Rensing S."/>
            <person name="Lang D."/>
            <person name="Zimmer A."/>
            <person name="Terry A."/>
            <person name="Salamov A."/>
            <person name="Shapiro H."/>
            <person name="Nishiyama T."/>
            <person name="Perroud P.-F."/>
            <person name="Lindquist E."/>
            <person name="Kamisugi Y."/>
            <person name="Tanahashi T."/>
            <person name="Sakakibara K."/>
            <person name="Fujita T."/>
            <person name="Oishi K."/>
            <person name="Shin-I T."/>
            <person name="Kuroki Y."/>
            <person name="Toyoda A."/>
            <person name="Suzuki Y."/>
            <person name="Hashimoto A."/>
            <person name="Yamaguchi K."/>
            <person name="Sugano A."/>
            <person name="Kohara Y."/>
            <person name="Fujiyama A."/>
            <person name="Anterola A."/>
            <person name="Aoki S."/>
            <person name="Ashton N."/>
            <person name="Barbazuk W.B."/>
            <person name="Barker E."/>
            <person name="Bennetzen J."/>
            <person name="Bezanilla M."/>
            <person name="Blankenship R."/>
            <person name="Cho S.H."/>
            <person name="Dutcher S."/>
            <person name="Estelle M."/>
            <person name="Fawcett J.A."/>
            <person name="Gundlach H."/>
            <person name="Hanada K."/>
            <person name="Heyl A."/>
            <person name="Hicks K.A."/>
            <person name="Hugh J."/>
            <person name="Lohr M."/>
            <person name="Mayer K."/>
            <person name="Melkozernov A."/>
            <person name="Murata T."/>
            <person name="Nelson D."/>
            <person name="Pils B."/>
            <person name="Prigge M."/>
            <person name="Reiss B."/>
            <person name="Renner T."/>
            <person name="Rombauts S."/>
            <person name="Rushton P."/>
            <person name="Sanderfoot A."/>
            <person name="Schween G."/>
            <person name="Shiu S.-H."/>
            <person name="Stueber K."/>
            <person name="Theodoulou F.L."/>
            <person name="Tu H."/>
            <person name="Van de Peer Y."/>
            <person name="Verrier P.J."/>
            <person name="Waters E."/>
            <person name="Wood A."/>
            <person name="Yang L."/>
            <person name="Cove D."/>
            <person name="Cuming A."/>
            <person name="Hasebe M."/>
            <person name="Lucas S."/>
            <person name="Mishler D.B."/>
            <person name="Reski R."/>
            <person name="Grigoriev I."/>
            <person name="Quatrano R.S."/>
            <person name="Boore J.L."/>
        </authorList>
    </citation>
    <scope>NUCLEOTIDE SEQUENCE [LARGE SCALE GENOMIC DNA]</scope>
    <source>
        <strain evidence="7 8">cv. Gransden 2004</strain>
    </source>
</reference>
<dbReference type="InterPro" id="IPR019734">
    <property type="entry name" value="TPR_rpt"/>
</dbReference>
<dbReference type="InterPro" id="IPR023631">
    <property type="entry name" value="Amidase_dom"/>
</dbReference>
<sequence>MPSDAVVARSIGVLLGLGIAGFFILRRTLKSSSKKDNGAFIYYFELLPPPPPPPPSAPLPLSGLTFAVKDIFDVEGFITGFGNPVWAETHEPATVTAPAVKVLVEAGAKCVGKLHMDELAYSINGENKHYGTPVNPAAPNRIPGGSSSGSAVAVAANCVDFSLGTDTGGSVRVPAAFCGILGFRPSHGAISVSGVLPMAQSFDTVGWFAKDPKTLRQVGHALLQLPYSDSKQPRRVLIADDCFKLSLIPNEDVVGAVIRSVQKLLGRQVLQYINLGDFIRRNVPSLKELEKEISNGSPIGALTLLRTAMQLLQRWEFKENHQEWLENAKPDLSSDIAARVQAALDMKGDQVSLVQQIRNEARFAINDLLKNDTILVMPTVPDIPPKLGIKADFPDEFRARAFDLLSVSGMSGCCQVSVPVGEYNNVPTAVSLLAKRGSDRFLLDTVLTAYPTIQEEAKGASDRFSAEAAEMAKEKGNASFKEKDYKKAISHYTDAIRMDENNATFYNNRAMAYLQLCSFQEAEADCTKALGLDKKSVKAYLRRGTAREFLGYYKEANDDFRQAQILEPTNKTASEALARLKKLLI</sequence>
<organism evidence="5">
    <name type="scientific">Physcomitrium patens</name>
    <name type="common">Spreading-leaved earth moss</name>
    <name type="synonym">Physcomitrella patens</name>
    <dbReference type="NCBI Taxonomy" id="3218"/>
    <lineage>
        <taxon>Eukaryota</taxon>
        <taxon>Viridiplantae</taxon>
        <taxon>Streptophyta</taxon>
        <taxon>Embryophyta</taxon>
        <taxon>Bryophyta</taxon>
        <taxon>Bryophytina</taxon>
        <taxon>Bryopsida</taxon>
        <taxon>Funariidae</taxon>
        <taxon>Funariales</taxon>
        <taxon>Funariaceae</taxon>
        <taxon>Physcomitrium</taxon>
    </lineage>
</organism>
<keyword evidence="2" id="KW-0802">TPR repeat</keyword>
<dbReference type="NCBIfam" id="NF006169">
    <property type="entry name" value="PRK08310.1"/>
    <property type="match status" value="1"/>
</dbReference>
<dbReference type="Gene3D" id="1.25.40.10">
    <property type="entry name" value="Tetratricopeptide repeat domain"/>
    <property type="match status" value="1"/>
</dbReference>
<dbReference type="GeneID" id="112284931"/>
<evidence type="ECO:0000256" key="1">
    <source>
        <dbReference type="ARBA" id="ARBA00009199"/>
    </source>
</evidence>
<dbReference type="PROSITE" id="PS00571">
    <property type="entry name" value="AMIDASES"/>
    <property type="match status" value="1"/>
</dbReference>
<protein>
    <submittedName>
        <fullName evidence="5">Chloroplast Toc64-2</fullName>
    </submittedName>
</protein>
<name>Q6RJN6_PHYPA</name>
<evidence type="ECO:0000313" key="8">
    <source>
        <dbReference type="Proteomes" id="UP000006727"/>
    </source>
</evidence>
<keyword evidence="3" id="KW-0472">Membrane</keyword>
<dbReference type="Gramene" id="Pp3c7_6470V3.2">
    <property type="protein sequence ID" value="Pp3c7_6470V3.2"/>
    <property type="gene ID" value="Pp3c7_6470"/>
</dbReference>
<feature type="domain" description="Amidase" evidence="4">
    <location>
        <begin position="59"/>
        <end position="443"/>
    </location>
</feature>
<evidence type="ECO:0000256" key="3">
    <source>
        <dbReference type="SAM" id="Phobius"/>
    </source>
</evidence>
<keyword evidence="3" id="KW-0812">Transmembrane</keyword>
<dbReference type="PaxDb" id="3218-PP1S42_259V6.2"/>
<dbReference type="InterPro" id="IPR020556">
    <property type="entry name" value="Amidase_CS"/>
</dbReference>
<dbReference type="Gramene" id="Pp3c7_6470V3.1">
    <property type="protein sequence ID" value="Pp3c7_6470V3.1"/>
    <property type="gene ID" value="Pp3c7_6470"/>
</dbReference>
<dbReference type="Pfam" id="PF13414">
    <property type="entry name" value="TPR_11"/>
    <property type="match status" value="1"/>
</dbReference>
<dbReference type="KEGG" id="ppp:112284931"/>
<accession>Q6RJN6</accession>
<evidence type="ECO:0000313" key="7">
    <source>
        <dbReference type="EnsemblPlants" id="Pp3c7_6470V3.1"/>
    </source>
</evidence>
<dbReference type="EMBL" id="AY496564">
    <property type="protein sequence ID" value="AAS47585.1"/>
    <property type="molecule type" value="mRNA"/>
</dbReference>
<evidence type="ECO:0000259" key="4">
    <source>
        <dbReference type="Pfam" id="PF01425"/>
    </source>
</evidence>
<reference evidence="5" key="1">
    <citation type="journal article" date="2003" name="Plant Mol. Biol.">
        <title>Physcomitrella patens as a model for the study of chloroplast protein transport: conserved machineries between vascular and non-vascular plants.</title>
        <authorList>
            <person name="Hofmann N.R."/>
            <person name="Theg S.M."/>
        </authorList>
    </citation>
    <scope>NUCLEOTIDE SEQUENCE</scope>
</reference>
<dbReference type="AlphaFoldDB" id="Q6RJN6"/>
<evidence type="ECO:0000256" key="2">
    <source>
        <dbReference type="PROSITE-ProRule" id="PRU00339"/>
    </source>
</evidence>
<feature type="transmembrane region" description="Helical" evidence="3">
    <location>
        <begin position="6"/>
        <end position="25"/>
    </location>
</feature>